<organism evidence="2 3">
    <name type="scientific">Brevibacterium jeotgali</name>
    <dbReference type="NCBI Taxonomy" id="1262550"/>
    <lineage>
        <taxon>Bacteria</taxon>
        <taxon>Bacillati</taxon>
        <taxon>Actinomycetota</taxon>
        <taxon>Actinomycetes</taxon>
        <taxon>Micrococcales</taxon>
        <taxon>Brevibacteriaceae</taxon>
        <taxon>Brevibacterium</taxon>
    </lineage>
</organism>
<dbReference type="Proteomes" id="UP000234462">
    <property type="component" value="Unassembled WGS sequence"/>
</dbReference>
<name>A0A2H1L8K0_9MICO</name>
<evidence type="ECO:0000256" key="1">
    <source>
        <dbReference type="SAM" id="Phobius"/>
    </source>
</evidence>
<protein>
    <submittedName>
        <fullName evidence="2">Uncharacterized protein</fullName>
    </submittedName>
</protein>
<dbReference type="AlphaFoldDB" id="A0A2H1L8K0"/>
<gene>
    <name evidence="2" type="ORF">BJEO58_02314</name>
</gene>
<dbReference type="RefSeq" id="WP_180951935.1">
    <property type="nucleotide sequence ID" value="NZ_FXZM01000011.1"/>
</dbReference>
<evidence type="ECO:0000313" key="3">
    <source>
        <dbReference type="Proteomes" id="UP000234462"/>
    </source>
</evidence>
<evidence type="ECO:0000313" key="2">
    <source>
        <dbReference type="EMBL" id="SMY12713.1"/>
    </source>
</evidence>
<keyword evidence="1" id="KW-0812">Transmembrane</keyword>
<dbReference type="NCBIfam" id="NF038354">
    <property type="entry name" value="trnsprt_adja_43"/>
    <property type="match status" value="1"/>
</dbReference>
<dbReference type="EMBL" id="FXZM01000011">
    <property type="protein sequence ID" value="SMY12713.1"/>
    <property type="molecule type" value="Genomic_DNA"/>
</dbReference>
<keyword evidence="1" id="KW-1133">Transmembrane helix</keyword>
<reference evidence="3" key="1">
    <citation type="submission" date="2017-03" db="EMBL/GenBank/DDBJ databases">
        <authorList>
            <person name="Monnet C."/>
        </authorList>
    </citation>
    <scope>NUCLEOTIDE SEQUENCE [LARGE SCALE GENOMIC DNA]</scope>
    <source>
        <strain evidence="3">SJ5-8</strain>
    </source>
</reference>
<sequence length="45" mass="4994">MSVGIVTLTAYSLVWPVLVAVVMTIIGRSFFKEWKEAHDEGISLV</sequence>
<dbReference type="InterPro" id="IPR049820">
    <property type="entry name" value="Trnsprt_adja_ssu-like"/>
</dbReference>
<keyword evidence="3" id="KW-1185">Reference proteome</keyword>
<accession>A0A2H1L8K0</accession>
<keyword evidence="1" id="KW-0472">Membrane</keyword>
<feature type="transmembrane region" description="Helical" evidence="1">
    <location>
        <begin position="6"/>
        <end position="26"/>
    </location>
</feature>
<proteinExistence type="predicted"/>